<dbReference type="InterPro" id="IPR007315">
    <property type="entry name" value="PIG-V/Gpi18"/>
</dbReference>
<feature type="transmembrane region" description="Helical" evidence="10">
    <location>
        <begin position="169"/>
        <end position="200"/>
    </location>
</feature>
<evidence type="ECO:0000256" key="10">
    <source>
        <dbReference type="SAM" id="Phobius"/>
    </source>
</evidence>
<dbReference type="PANTHER" id="PTHR12468">
    <property type="entry name" value="GPI MANNOSYLTRANSFERASE 2"/>
    <property type="match status" value="1"/>
</dbReference>
<feature type="transmembrane region" description="Helical" evidence="10">
    <location>
        <begin position="33"/>
        <end position="56"/>
    </location>
</feature>
<dbReference type="Pfam" id="PF04188">
    <property type="entry name" value="Mannosyl_trans2"/>
    <property type="match status" value="1"/>
</dbReference>
<evidence type="ECO:0000256" key="8">
    <source>
        <dbReference type="ARBA" id="ARBA00022989"/>
    </source>
</evidence>
<sequence length="416" mass="45657">MPSWSPATATTPVALAPTPSPLRLLTWAQRLPWWSAVLGVYAASRVFSTILLFVMYRIASANPGRWANGYVDQDPTHGFFGFLNVWDARFYTNIAQHGYPTTLAIDAAGHVEKNGWAFLPAFPWTVRILAQMTGWDTGGVAVGVATAFGALAALMLYRLLRLRVDELGALWGTTFFCFGAVGFVLEVGYAESMFLFFLFAGTWAMLTRRYEMLLWCGVLAAFTKPGALVLALALGIVVVQRYVQDREGFPPAERVRAVIAGLAIAAAGFAWPLIAAAATGHAGAYLQTEMSWWRDVLGYTPKFVPLTPWFIMATHFLGWAGVFVVLAIVGLFVWGMRKPSLRRLGTGIRAYVVSYALYLFAVFLPQESLPRLLMPLAPLVSVDSITHSTAIRRLVLFSGMALQVTCVVTMWLTGPP</sequence>
<evidence type="ECO:0000256" key="7">
    <source>
        <dbReference type="ARBA" id="ARBA00022824"/>
    </source>
</evidence>
<evidence type="ECO:0000256" key="4">
    <source>
        <dbReference type="ARBA" id="ARBA00022676"/>
    </source>
</evidence>
<comment type="subcellular location">
    <subcellularLocation>
        <location evidence="1">Endoplasmic reticulum membrane</location>
        <topology evidence="1">Multi-pass membrane protein</topology>
    </subcellularLocation>
</comment>
<evidence type="ECO:0000313" key="11">
    <source>
        <dbReference type="EMBL" id="RKR76030.1"/>
    </source>
</evidence>
<comment type="pathway">
    <text evidence="2">Glycolipid biosynthesis; glycosylphosphatidylinositol-anchor biosynthesis.</text>
</comment>
<dbReference type="PANTHER" id="PTHR12468:SF2">
    <property type="entry name" value="GPI MANNOSYLTRANSFERASE 2"/>
    <property type="match status" value="1"/>
</dbReference>
<dbReference type="GO" id="GO:0006506">
    <property type="term" value="P:GPI anchor biosynthetic process"/>
    <property type="evidence" value="ECO:0007669"/>
    <property type="project" value="UniProtKB-UniPathway"/>
</dbReference>
<dbReference type="GO" id="GO:0004376">
    <property type="term" value="F:GPI mannosyltransferase activity"/>
    <property type="evidence" value="ECO:0007669"/>
    <property type="project" value="InterPro"/>
</dbReference>
<keyword evidence="3" id="KW-0337">GPI-anchor biosynthesis</keyword>
<feature type="transmembrane region" description="Helical" evidence="10">
    <location>
        <begin position="306"/>
        <end position="334"/>
    </location>
</feature>
<dbReference type="RefSeq" id="WP_121370918.1">
    <property type="nucleotide sequence ID" value="NZ_RBKS01000001.1"/>
</dbReference>
<keyword evidence="8 10" id="KW-1133">Transmembrane helix</keyword>
<proteinExistence type="predicted"/>
<evidence type="ECO:0000256" key="1">
    <source>
        <dbReference type="ARBA" id="ARBA00004477"/>
    </source>
</evidence>
<keyword evidence="12" id="KW-1185">Reference proteome</keyword>
<keyword evidence="6 10" id="KW-0812">Transmembrane</keyword>
<evidence type="ECO:0000256" key="5">
    <source>
        <dbReference type="ARBA" id="ARBA00022679"/>
    </source>
</evidence>
<feature type="transmembrane region" description="Helical" evidence="10">
    <location>
        <begin position="212"/>
        <end position="239"/>
    </location>
</feature>
<evidence type="ECO:0000256" key="2">
    <source>
        <dbReference type="ARBA" id="ARBA00004687"/>
    </source>
</evidence>
<feature type="transmembrane region" description="Helical" evidence="10">
    <location>
        <begin position="139"/>
        <end position="157"/>
    </location>
</feature>
<name>A0A495IJX9_9MICO</name>
<evidence type="ECO:0000313" key="12">
    <source>
        <dbReference type="Proteomes" id="UP000280008"/>
    </source>
</evidence>
<feature type="transmembrane region" description="Helical" evidence="10">
    <location>
        <begin position="259"/>
        <end position="286"/>
    </location>
</feature>
<keyword evidence="7" id="KW-0256">Endoplasmic reticulum</keyword>
<dbReference type="EMBL" id="RBKS01000001">
    <property type="protein sequence ID" value="RKR76030.1"/>
    <property type="molecule type" value="Genomic_DNA"/>
</dbReference>
<evidence type="ECO:0000256" key="3">
    <source>
        <dbReference type="ARBA" id="ARBA00022502"/>
    </source>
</evidence>
<dbReference type="GO" id="GO:0016020">
    <property type="term" value="C:membrane"/>
    <property type="evidence" value="ECO:0007669"/>
    <property type="project" value="GOC"/>
</dbReference>
<dbReference type="UniPathway" id="UPA00196"/>
<reference evidence="11 12" key="1">
    <citation type="submission" date="2018-10" db="EMBL/GenBank/DDBJ databases">
        <title>Sequencing the genomes of 1000 actinobacteria strains.</title>
        <authorList>
            <person name="Klenk H.-P."/>
        </authorList>
    </citation>
    <scope>NUCLEOTIDE SEQUENCE [LARGE SCALE GENOMIC DNA]</scope>
    <source>
        <strain evidence="11 12">DSM 17894</strain>
    </source>
</reference>
<organism evidence="11 12">
    <name type="scientific">Frondihabitans australicus</name>
    <dbReference type="NCBI Taxonomy" id="386892"/>
    <lineage>
        <taxon>Bacteria</taxon>
        <taxon>Bacillati</taxon>
        <taxon>Actinomycetota</taxon>
        <taxon>Actinomycetes</taxon>
        <taxon>Micrococcales</taxon>
        <taxon>Microbacteriaceae</taxon>
        <taxon>Frondihabitans</taxon>
    </lineage>
</organism>
<dbReference type="GO" id="GO:0031501">
    <property type="term" value="C:mannosyltransferase complex"/>
    <property type="evidence" value="ECO:0007669"/>
    <property type="project" value="TreeGrafter"/>
</dbReference>
<dbReference type="GO" id="GO:0000009">
    <property type="term" value="F:alpha-1,6-mannosyltransferase activity"/>
    <property type="evidence" value="ECO:0007669"/>
    <property type="project" value="InterPro"/>
</dbReference>
<dbReference type="Proteomes" id="UP000280008">
    <property type="component" value="Unassembled WGS sequence"/>
</dbReference>
<dbReference type="OrthoDB" id="151635at2"/>
<protein>
    <submittedName>
        <fullName evidence="11">Mannosyltransferase PIG-V</fullName>
    </submittedName>
</protein>
<keyword evidence="5 11" id="KW-0808">Transferase</keyword>
<comment type="caution">
    <text evidence="11">The sequence shown here is derived from an EMBL/GenBank/DDBJ whole genome shotgun (WGS) entry which is preliminary data.</text>
</comment>
<dbReference type="AlphaFoldDB" id="A0A495IJX9"/>
<feature type="transmembrane region" description="Helical" evidence="10">
    <location>
        <begin position="394"/>
        <end position="413"/>
    </location>
</feature>
<keyword evidence="4 11" id="KW-0328">Glycosyltransferase</keyword>
<evidence type="ECO:0000256" key="6">
    <source>
        <dbReference type="ARBA" id="ARBA00022692"/>
    </source>
</evidence>
<keyword evidence="9 10" id="KW-0472">Membrane</keyword>
<gene>
    <name evidence="11" type="ORF">C8E83_3194</name>
</gene>
<evidence type="ECO:0000256" key="9">
    <source>
        <dbReference type="ARBA" id="ARBA00023136"/>
    </source>
</evidence>
<accession>A0A495IJX9</accession>